<proteinExistence type="predicted"/>
<organism evidence="2 3">
    <name type="scientific">Leptolyngbya boryana NIES-2135</name>
    <dbReference type="NCBI Taxonomy" id="1973484"/>
    <lineage>
        <taxon>Bacteria</taxon>
        <taxon>Bacillati</taxon>
        <taxon>Cyanobacteriota</taxon>
        <taxon>Cyanophyceae</taxon>
        <taxon>Leptolyngbyales</taxon>
        <taxon>Leptolyngbyaceae</taxon>
        <taxon>Leptolyngbya group</taxon>
        <taxon>Leptolyngbya</taxon>
    </lineage>
</organism>
<dbReference type="EMBL" id="AP018204">
    <property type="protein sequence ID" value="BAY59321.1"/>
    <property type="molecule type" value="Genomic_DNA"/>
</dbReference>
<dbReference type="Proteomes" id="UP000217895">
    <property type="component" value="Plasmid Plasmid1 dna"/>
</dbReference>
<evidence type="ECO:0000256" key="1">
    <source>
        <dbReference type="SAM" id="SignalP"/>
    </source>
</evidence>
<dbReference type="AlphaFoldDB" id="A0A1Z4JRD6"/>
<keyword evidence="1" id="KW-0732">Signal</keyword>
<accession>A0A1Z4JRD6</accession>
<feature type="chain" id="PRO_5011121037" evidence="1">
    <location>
        <begin position="31"/>
        <end position="213"/>
    </location>
</feature>
<feature type="signal peptide" evidence="1">
    <location>
        <begin position="1"/>
        <end position="30"/>
    </location>
</feature>
<sequence length="213" mass="23250">MKLINQWICRYLIVFLCACLLIFKATPVLAQATSIEPGIPDATNLFNPILVQLQMTGIPLRLPTYIPSSGQRNKDSTSEAEARRLKAYAVIDRATPNGYAVILGYSPTCSGGNACRLGTVSATRKTDGTPAIEEAYGFMKDPAFKGLRSKQLMAKVQLTNQIEGYFIPWICGANCNDAKVVWDEKGVRYVVGIKVGDRDSLVAMANSAIQPRT</sequence>
<keyword evidence="3" id="KW-1185">Reference proteome</keyword>
<protein>
    <submittedName>
        <fullName evidence="2">Uncharacterized protein</fullName>
    </submittedName>
</protein>
<name>A0A1Z4JRD6_LEPBY</name>
<evidence type="ECO:0000313" key="2">
    <source>
        <dbReference type="EMBL" id="BAY59321.1"/>
    </source>
</evidence>
<keyword evidence="2" id="KW-0614">Plasmid</keyword>
<evidence type="ECO:0000313" key="3">
    <source>
        <dbReference type="Proteomes" id="UP000217895"/>
    </source>
</evidence>
<gene>
    <name evidence="2" type="ORF">NIES2135_61980</name>
</gene>
<geneLocation type="plasmid" evidence="2">
    <name>plasmid1</name>
</geneLocation>
<reference evidence="2 3" key="1">
    <citation type="submission" date="2017-06" db="EMBL/GenBank/DDBJ databases">
        <title>Genome sequencing of cyanobaciteial culture collection at National Institute for Environmental Studies (NIES).</title>
        <authorList>
            <person name="Hirose Y."/>
            <person name="Shimura Y."/>
            <person name="Fujisawa T."/>
            <person name="Nakamura Y."/>
            <person name="Kawachi M."/>
        </authorList>
    </citation>
    <scope>NUCLEOTIDE SEQUENCE [LARGE SCALE GENOMIC DNA]</scope>
    <source>
        <strain evidence="2 3">NIES-2135</strain>
        <plasmid evidence="3">Plasmid Plasmid1 dna</plasmid>
    </source>
</reference>